<accession>A0AAV0ME83</accession>
<evidence type="ECO:0000313" key="2">
    <source>
        <dbReference type="Proteomes" id="UP001154282"/>
    </source>
</evidence>
<dbReference type="EMBL" id="CAMGYJ010000007">
    <property type="protein sequence ID" value="CAI0445043.1"/>
    <property type="molecule type" value="Genomic_DNA"/>
</dbReference>
<keyword evidence="2" id="KW-1185">Reference proteome</keyword>
<organism evidence="1 2">
    <name type="scientific">Linum tenue</name>
    <dbReference type="NCBI Taxonomy" id="586396"/>
    <lineage>
        <taxon>Eukaryota</taxon>
        <taxon>Viridiplantae</taxon>
        <taxon>Streptophyta</taxon>
        <taxon>Embryophyta</taxon>
        <taxon>Tracheophyta</taxon>
        <taxon>Spermatophyta</taxon>
        <taxon>Magnoliopsida</taxon>
        <taxon>eudicotyledons</taxon>
        <taxon>Gunneridae</taxon>
        <taxon>Pentapetalae</taxon>
        <taxon>rosids</taxon>
        <taxon>fabids</taxon>
        <taxon>Malpighiales</taxon>
        <taxon>Linaceae</taxon>
        <taxon>Linum</taxon>
    </lineage>
</organism>
<feature type="non-terminal residue" evidence="1">
    <location>
        <position position="1"/>
    </location>
</feature>
<dbReference type="AlphaFoldDB" id="A0AAV0ME83"/>
<comment type="caution">
    <text evidence="1">The sequence shown here is derived from an EMBL/GenBank/DDBJ whole genome shotgun (WGS) entry which is preliminary data.</text>
</comment>
<protein>
    <submittedName>
        <fullName evidence="1">Uncharacterized protein</fullName>
    </submittedName>
</protein>
<dbReference type="Proteomes" id="UP001154282">
    <property type="component" value="Unassembled WGS sequence"/>
</dbReference>
<evidence type="ECO:0000313" key="1">
    <source>
        <dbReference type="EMBL" id="CAI0445043.1"/>
    </source>
</evidence>
<reference evidence="1" key="1">
    <citation type="submission" date="2022-08" db="EMBL/GenBank/DDBJ databases">
        <authorList>
            <person name="Gutierrez-Valencia J."/>
        </authorList>
    </citation>
    <scope>NUCLEOTIDE SEQUENCE</scope>
</reference>
<name>A0AAV0ME83_9ROSI</name>
<gene>
    <name evidence="1" type="ORF">LITE_LOCUS28378</name>
</gene>
<sequence length="72" mass="8143">DVKGHHPNAPNKTLKGFSKITQAQQNAASLKILHPVTHEQRKKLLKRYTEAFNADLVPSNPHKCLSQSRDEM</sequence>
<proteinExistence type="predicted"/>